<feature type="transmembrane region" description="Helical" evidence="1">
    <location>
        <begin position="40"/>
        <end position="63"/>
    </location>
</feature>
<feature type="transmembrane region" description="Helical" evidence="1">
    <location>
        <begin position="126"/>
        <end position="143"/>
    </location>
</feature>
<evidence type="ECO:0000313" key="2">
    <source>
        <dbReference type="EMBL" id="CAJ0598551.1"/>
    </source>
</evidence>
<keyword evidence="1" id="KW-1133">Transmembrane helix</keyword>
<keyword evidence="1" id="KW-0472">Membrane</keyword>
<feature type="transmembrane region" description="Helical" evidence="1">
    <location>
        <begin position="96"/>
        <end position="114"/>
    </location>
</feature>
<proteinExistence type="predicted"/>
<dbReference type="EMBL" id="CATQJL010000223">
    <property type="protein sequence ID" value="CAJ0598551.1"/>
    <property type="molecule type" value="Genomic_DNA"/>
</dbReference>
<gene>
    <name evidence="2" type="ORF">CYNAS_LOCUS10534</name>
</gene>
<organism evidence="2 3">
    <name type="scientific">Cylicocyclus nassatus</name>
    <name type="common">Nematode worm</name>
    <dbReference type="NCBI Taxonomy" id="53992"/>
    <lineage>
        <taxon>Eukaryota</taxon>
        <taxon>Metazoa</taxon>
        <taxon>Ecdysozoa</taxon>
        <taxon>Nematoda</taxon>
        <taxon>Chromadorea</taxon>
        <taxon>Rhabditida</taxon>
        <taxon>Rhabditina</taxon>
        <taxon>Rhabditomorpha</taxon>
        <taxon>Strongyloidea</taxon>
        <taxon>Strongylidae</taxon>
        <taxon>Cylicocyclus</taxon>
    </lineage>
</organism>
<dbReference type="Proteomes" id="UP001176961">
    <property type="component" value="Unassembled WGS sequence"/>
</dbReference>
<reference evidence="2" key="1">
    <citation type="submission" date="2023-07" db="EMBL/GenBank/DDBJ databases">
        <authorList>
            <consortium name="CYATHOMIX"/>
        </authorList>
    </citation>
    <scope>NUCLEOTIDE SEQUENCE</scope>
    <source>
        <strain evidence="2">N/A</strain>
    </source>
</reference>
<comment type="caution">
    <text evidence="2">The sequence shown here is derived from an EMBL/GenBank/DDBJ whole genome shotgun (WGS) entry which is preliminary data.</text>
</comment>
<feature type="transmembrane region" description="Helical" evidence="1">
    <location>
        <begin position="69"/>
        <end position="89"/>
    </location>
</feature>
<sequence>MMMSSMCYDPNFGQHNVEDRKRAAGDESARENIAKACGCISYEVIVSVVGMISIIVLVVPVILDEGTETIYASLGVKIIWCGVFIPGIIRKSQTCMVCCMICNIFVVVFAIYHNFYWEGMQTIFNYYHYVIPAVLVEVCLCVLTDNIRVVYTINDVTVNEEDS</sequence>
<evidence type="ECO:0000256" key="1">
    <source>
        <dbReference type="SAM" id="Phobius"/>
    </source>
</evidence>
<dbReference type="AlphaFoldDB" id="A0AA36M5E0"/>
<keyword evidence="1" id="KW-0812">Transmembrane</keyword>
<name>A0AA36M5E0_CYLNA</name>
<evidence type="ECO:0000313" key="3">
    <source>
        <dbReference type="Proteomes" id="UP001176961"/>
    </source>
</evidence>
<protein>
    <submittedName>
        <fullName evidence="2">Uncharacterized protein</fullName>
    </submittedName>
</protein>
<accession>A0AA36M5E0</accession>
<keyword evidence="3" id="KW-1185">Reference proteome</keyword>